<feature type="region of interest" description="Disordered" evidence="1">
    <location>
        <begin position="196"/>
        <end position="220"/>
    </location>
</feature>
<dbReference type="RefSeq" id="WP_062741456.1">
    <property type="nucleotide sequence ID" value="NZ_CP012871.1"/>
</dbReference>
<proteinExistence type="predicted"/>
<organism evidence="2 3">
    <name type="scientific">[Enterobacter] lignolyticus</name>
    <dbReference type="NCBI Taxonomy" id="1334193"/>
    <lineage>
        <taxon>Bacteria</taxon>
        <taxon>Pseudomonadati</taxon>
        <taxon>Pseudomonadota</taxon>
        <taxon>Gammaproteobacteria</taxon>
        <taxon>Enterobacterales</taxon>
        <taxon>Enterobacteriaceae</taxon>
        <taxon>Pluralibacter</taxon>
    </lineage>
</organism>
<dbReference type="Proteomes" id="UP000069162">
    <property type="component" value="Chromosome"/>
</dbReference>
<accession>A0A806X6B8</accession>
<evidence type="ECO:0000313" key="2">
    <source>
        <dbReference type="EMBL" id="ALR77248.1"/>
    </source>
</evidence>
<dbReference type="OrthoDB" id="8451187at2"/>
<evidence type="ECO:0000313" key="3">
    <source>
        <dbReference type="Proteomes" id="UP000069162"/>
    </source>
</evidence>
<protein>
    <submittedName>
        <fullName evidence="2">Uncharacterized protein</fullName>
    </submittedName>
</protein>
<dbReference type="EMBL" id="CP012871">
    <property type="protein sequence ID" value="ALR77248.1"/>
    <property type="molecule type" value="Genomic_DNA"/>
</dbReference>
<reference evidence="3" key="1">
    <citation type="submission" date="2015-10" db="EMBL/GenBank/DDBJ databases">
        <title>Complete Genome Sequencing of Klebsiella sp. strain G5.</title>
        <authorList>
            <person name="Chan K.-G."/>
            <person name="Chen J.-W."/>
        </authorList>
    </citation>
    <scope>NUCLEOTIDE SEQUENCE [LARGE SCALE GENOMIC DNA]</scope>
    <source>
        <strain evidence="3">G5</strain>
    </source>
</reference>
<sequence length="220" mass="24544">MSNFIWFEKTVEYKFVFSAKEHWGIDLLSPLAGDPEVIGDAIVSSRNRYFIIEFKRNAKSRTSEYEKYKGKKEGFIESVKAMTKNSSWEHHYIIYGSIDSETKDFILKEERYFQCQGISPVPKKPFFEGGMSVSELSEYAQALTACKNGDAGGGGSGGQEPSQVNVLALGQDNIGAIIPLDYFQKLKLAAVPTAVQDVEPDNEPVAEDKPQSSYRSKMSP</sequence>
<name>A0A806X6B8_9ENTR</name>
<evidence type="ECO:0000256" key="1">
    <source>
        <dbReference type="SAM" id="MobiDB-lite"/>
    </source>
</evidence>
<dbReference type="AlphaFoldDB" id="A0A806X6B8"/>
<feature type="compositionally biased region" description="Polar residues" evidence="1">
    <location>
        <begin position="211"/>
        <end position="220"/>
    </location>
</feature>
<gene>
    <name evidence="2" type="ORF">AO703_13370</name>
</gene>
<dbReference type="KEGG" id="kle:AO703_13370"/>